<dbReference type="KEGG" id="vg:55608204"/>
<feature type="region of interest" description="Disordered" evidence="1">
    <location>
        <begin position="153"/>
        <end position="214"/>
    </location>
</feature>
<evidence type="ECO:0000313" key="2">
    <source>
        <dbReference type="EMBL" id="AWH14445.1"/>
    </source>
</evidence>
<evidence type="ECO:0000256" key="1">
    <source>
        <dbReference type="SAM" id="MobiDB-lite"/>
    </source>
</evidence>
<gene>
    <name evidence="2" type="primary">45</name>
    <name evidence="2" type="ORF">SEA_TCHEN_45</name>
</gene>
<protein>
    <submittedName>
        <fullName evidence="2">Immunity repressor</fullName>
    </submittedName>
</protein>
<dbReference type="Proteomes" id="UP000246238">
    <property type="component" value="Segment"/>
</dbReference>
<proteinExistence type="predicted"/>
<name>A0A2S1PD13_9CAUD</name>
<dbReference type="GeneID" id="55608204"/>
<feature type="compositionally biased region" description="Polar residues" evidence="1">
    <location>
        <begin position="153"/>
        <end position="171"/>
    </location>
</feature>
<organism evidence="2 3">
    <name type="scientific">Mycobacterium phage TChen</name>
    <dbReference type="NCBI Taxonomy" id="2163598"/>
    <lineage>
        <taxon>Viruses</taxon>
        <taxon>Duplodnaviria</taxon>
        <taxon>Heunggongvirae</taxon>
        <taxon>Uroviricota</taxon>
        <taxon>Caudoviricetes</taxon>
        <taxon>Gracegardnervirinae</taxon>
        <taxon>Thetabobvirus</taxon>
        <taxon>Thetabobvirus tchen</taxon>
        <taxon>Mycobacterium virus TChen</taxon>
    </lineage>
</organism>
<sequence length="214" mass="23199">MSHFPVDDPMYPACQSLVDGREFGMVETNNEASHSSNVPTISELIRAELDTGKSVRDLEAASGYRVKFQTFQELSNRPPKQFPKEAKTIAGMATALNCTESAVVLAYASGLGIGVDATSDFALRLPPGVDDLAPDMKNALVSVVRAAVKQNGEINAQHVHQTSQPRTPRQTRSPEEDALGARSGETTGANEPSPASRTRQSLRLRRQASEERQH</sequence>
<evidence type="ECO:0000313" key="3">
    <source>
        <dbReference type="Proteomes" id="UP000246238"/>
    </source>
</evidence>
<reference evidence="3" key="1">
    <citation type="submission" date="2018-03" db="EMBL/GenBank/DDBJ databases">
        <authorList>
            <person name="Keele B.F."/>
        </authorList>
    </citation>
    <scope>NUCLEOTIDE SEQUENCE [LARGE SCALE GENOMIC DNA]</scope>
</reference>
<accession>A0A2S1PD13</accession>
<dbReference type="RefSeq" id="YP_009838001.1">
    <property type="nucleotide sequence ID" value="NC_048705.1"/>
</dbReference>
<keyword evidence="3" id="KW-1185">Reference proteome</keyword>
<dbReference type="EMBL" id="MH077585">
    <property type="protein sequence ID" value="AWH14445.1"/>
    <property type="molecule type" value="Genomic_DNA"/>
</dbReference>